<dbReference type="AlphaFoldDB" id="A0A9X2L573"/>
<dbReference type="Gene3D" id="1.10.443.10">
    <property type="entry name" value="Intergrase catalytic core"/>
    <property type="match status" value="1"/>
</dbReference>
<dbReference type="PANTHER" id="PTHR30349:SF64">
    <property type="entry name" value="PROPHAGE INTEGRASE INTD-RELATED"/>
    <property type="match status" value="1"/>
</dbReference>
<protein>
    <submittedName>
        <fullName evidence="8">Integron integrase</fullName>
    </submittedName>
</protein>
<proteinExistence type="inferred from homology"/>
<organism evidence="8 9">
    <name type="scientific">Gracilimonas sediminicola</name>
    <dbReference type="NCBI Taxonomy" id="2952158"/>
    <lineage>
        <taxon>Bacteria</taxon>
        <taxon>Pseudomonadati</taxon>
        <taxon>Balneolota</taxon>
        <taxon>Balneolia</taxon>
        <taxon>Balneolales</taxon>
        <taxon>Balneolaceae</taxon>
        <taxon>Gracilimonas</taxon>
    </lineage>
</organism>
<keyword evidence="9" id="KW-1185">Reference proteome</keyword>
<dbReference type="Proteomes" id="UP001139125">
    <property type="component" value="Unassembled WGS sequence"/>
</dbReference>
<dbReference type="InterPro" id="IPR004107">
    <property type="entry name" value="Integrase_SAM-like_N"/>
</dbReference>
<gene>
    <name evidence="8" type="ORF">NM125_12960</name>
</gene>
<accession>A0A9X2L573</accession>
<evidence type="ECO:0000256" key="3">
    <source>
        <dbReference type="ARBA" id="ARBA00023125"/>
    </source>
</evidence>
<evidence type="ECO:0000259" key="7">
    <source>
        <dbReference type="PROSITE" id="PS51900"/>
    </source>
</evidence>
<keyword evidence="4" id="KW-0233">DNA recombination</keyword>
<reference evidence="8" key="1">
    <citation type="submission" date="2022-06" db="EMBL/GenBank/DDBJ databases">
        <title>Gracilimonas sp. CAU 1638 isolated from sea sediment.</title>
        <authorList>
            <person name="Kim W."/>
        </authorList>
    </citation>
    <scope>NUCLEOTIDE SEQUENCE</scope>
    <source>
        <strain evidence="8">CAU 1638</strain>
    </source>
</reference>
<evidence type="ECO:0000256" key="2">
    <source>
        <dbReference type="ARBA" id="ARBA00022908"/>
    </source>
</evidence>
<evidence type="ECO:0000256" key="1">
    <source>
        <dbReference type="ARBA" id="ARBA00008857"/>
    </source>
</evidence>
<dbReference type="EMBL" id="JANDBC010000003">
    <property type="protein sequence ID" value="MCP9292490.1"/>
    <property type="molecule type" value="Genomic_DNA"/>
</dbReference>
<dbReference type="GO" id="GO:0003677">
    <property type="term" value="F:DNA binding"/>
    <property type="evidence" value="ECO:0007669"/>
    <property type="project" value="UniProtKB-UniRule"/>
</dbReference>
<dbReference type="NCBIfam" id="TIGR02249">
    <property type="entry name" value="integrase_gron"/>
    <property type="match status" value="1"/>
</dbReference>
<dbReference type="InterPro" id="IPR050090">
    <property type="entry name" value="Tyrosine_recombinase_XerCD"/>
</dbReference>
<dbReference type="GO" id="GO:0015074">
    <property type="term" value="P:DNA integration"/>
    <property type="evidence" value="ECO:0007669"/>
    <property type="project" value="UniProtKB-KW"/>
</dbReference>
<evidence type="ECO:0000259" key="6">
    <source>
        <dbReference type="PROSITE" id="PS51898"/>
    </source>
</evidence>
<comment type="similarity">
    <text evidence="1">Belongs to the 'phage' integrase family.</text>
</comment>
<name>A0A9X2L573_9BACT</name>
<keyword evidence="2" id="KW-0229">DNA integration</keyword>
<dbReference type="SUPFAM" id="SSF56349">
    <property type="entry name" value="DNA breaking-rejoining enzymes"/>
    <property type="match status" value="1"/>
</dbReference>
<comment type="caution">
    <text evidence="8">The sequence shown here is derived from an EMBL/GenBank/DDBJ whole genome shotgun (WGS) entry which is preliminary data.</text>
</comment>
<dbReference type="PROSITE" id="PS51898">
    <property type="entry name" value="TYR_RECOMBINASE"/>
    <property type="match status" value="1"/>
</dbReference>
<dbReference type="PANTHER" id="PTHR30349">
    <property type="entry name" value="PHAGE INTEGRASE-RELATED"/>
    <property type="match status" value="1"/>
</dbReference>
<dbReference type="InterPro" id="IPR013762">
    <property type="entry name" value="Integrase-like_cat_sf"/>
</dbReference>
<dbReference type="RefSeq" id="WP_255135380.1">
    <property type="nucleotide sequence ID" value="NZ_JANDBC010000003.1"/>
</dbReference>
<dbReference type="Gene3D" id="1.10.150.130">
    <property type="match status" value="1"/>
</dbReference>
<sequence length="320" mass="37205">MKKPKLLEQVRTEIRRRNYSYKTENAYTNWIRRFVKFHDFRHPGKLAKSEIVDYLNYLANDINVAASTQNQALCALVFLYEHILEQPFGTLDDLKRAKKPKRLPVVLSKNEVARVLQHLSGVKKLVVQLLYGSGFRISEALRLRVHDLDFEYQQINVRNSKGLRDRVTILPERLQPLLKTHIQKVRNLHAKDLNKGYGSVVLPKALRRKYPNAETELGWQYIFPSKTRAKDPRSGKWQRYHISGSTIQKAVKEAFHKAQINKKASCHTFRHSFATHLLQNGYDIRTVQELLGHKNLKTTMVYTHVINKGGSYIKSPVDLI</sequence>
<dbReference type="InterPro" id="IPR002104">
    <property type="entry name" value="Integrase_catalytic"/>
</dbReference>
<feature type="domain" description="Core-binding (CB)" evidence="7">
    <location>
        <begin position="1"/>
        <end position="84"/>
    </location>
</feature>
<dbReference type="GO" id="GO:0006310">
    <property type="term" value="P:DNA recombination"/>
    <property type="evidence" value="ECO:0007669"/>
    <property type="project" value="UniProtKB-KW"/>
</dbReference>
<keyword evidence="3 5" id="KW-0238">DNA-binding</keyword>
<evidence type="ECO:0000313" key="8">
    <source>
        <dbReference type="EMBL" id="MCP9292490.1"/>
    </source>
</evidence>
<dbReference type="PROSITE" id="PS51900">
    <property type="entry name" value="CB"/>
    <property type="match status" value="1"/>
</dbReference>
<dbReference type="InterPro" id="IPR011946">
    <property type="entry name" value="Integrase_integron-type"/>
</dbReference>
<dbReference type="Pfam" id="PF13495">
    <property type="entry name" value="Phage_int_SAM_4"/>
    <property type="match status" value="1"/>
</dbReference>
<dbReference type="Pfam" id="PF00589">
    <property type="entry name" value="Phage_integrase"/>
    <property type="match status" value="1"/>
</dbReference>
<dbReference type="InterPro" id="IPR010998">
    <property type="entry name" value="Integrase_recombinase_N"/>
</dbReference>
<dbReference type="InterPro" id="IPR044068">
    <property type="entry name" value="CB"/>
</dbReference>
<evidence type="ECO:0000313" key="9">
    <source>
        <dbReference type="Proteomes" id="UP001139125"/>
    </source>
</evidence>
<dbReference type="InterPro" id="IPR011010">
    <property type="entry name" value="DNA_brk_join_enz"/>
</dbReference>
<evidence type="ECO:0000256" key="5">
    <source>
        <dbReference type="PROSITE-ProRule" id="PRU01248"/>
    </source>
</evidence>
<feature type="domain" description="Tyr recombinase" evidence="6">
    <location>
        <begin position="102"/>
        <end position="318"/>
    </location>
</feature>
<evidence type="ECO:0000256" key="4">
    <source>
        <dbReference type="ARBA" id="ARBA00023172"/>
    </source>
</evidence>